<feature type="compositionally biased region" description="Polar residues" evidence="2">
    <location>
        <begin position="375"/>
        <end position="388"/>
    </location>
</feature>
<protein>
    <submittedName>
        <fullName evidence="4">Unnamed protein product</fullName>
    </submittedName>
</protein>
<feature type="domain" description="C2H2-type" evidence="3">
    <location>
        <begin position="287"/>
        <end position="315"/>
    </location>
</feature>
<dbReference type="GO" id="GO:0070475">
    <property type="term" value="P:rRNA base methylation"/>
    <property type="evidence" value="ECO:0007669"/>
    <property type="project" value="InterPro"/>
</dbReference>
<feature type="domain" description="C2H2-type" evidence="3">
    <location>
        <begin position="322"/>
        <end position="349"/>
    </location>
</feature>
<feature type="compositionally biased region" description="Polar residues" evidence="2">
    <location>
        <begin position="358"/>
        <end position="368"/>
    </location>
</feature>
<sequence length="452" mass="50195">MTHQEETVPTPAPDAAPSEPHREQAPSIPPPASRPWRVLTVGDGNFSYSLALARQHESRGDDTCALQLTATSYDSYDELVAKYPECKRICIQLKELGASVLHRVDATNVRESLVAANATADKFDAVVFNHPHCGEENVRRHQSLLSHFYASALEVLEEGSSLENDEESGILLTLAEGQPERWQAVERALSAGLRLHRQVDDVDNDDKFGVAYERKRHQNGKSFHQVTLHGEKKKQASTLFVFRRQTPGDKVDAVKPAVASAAETASEGADVKKSRKRKADSELPLEFACSQCERSFKSAQGLRTHVHMVHELEGGAPKKVLLPCEFCDRTFKKEDARRQHQLAKHGQDPLIKPDWYEQQQAAAGSESTAAVGAAQESTAPSTTRSTTEPKTCSICQLSFSSVQDFDAHWQKLQPRAAAKRKCAACEREFDEERALRQHQNFCSSKKTTELTS</sequence>
<dbReference type="Proteomes" id="UP001165121">
    <property type="component" value="Unassembled WGS sequence"/>
</dbReference>
<dbReference type="Pfam" id="PF10354">
    <property type="entry name" value="BMT5-like"/>
    <property type="match status" value="1"/>
</dbReference>
<dbReference type="Gene3D" id="3.30.160.60">
    <property type="entry name" value="Classic Zinc Finger"/>
    <property type="match status" value="2"/>
</dbReference>
<dbReference type="GO" id="GO:0008270">
    <property type="term" value="F:zinc ion binding"/>
    <property type="evidence" value="ECO:0007669"/>
    <property type="project" value="UniProtKB-KW"/>
</dbReference>
<dbReference type="PANTHER" id="PTHR11538:SF26">
    <property type="entry name" value="FERREDOXIN-FOLD ANTICODON-BINDING DOMAIN-CONTAINING PROTEIN 1"/>
    <property type="match status" value="1"/>
</dbReference>
<dbReference type="OrthoDB" id="273345at2759"/>
<feature type="domain" description="C2H2-type" evidence="3">
    <location>
        <begin position="420"/>
        <end position="447"/>
    </location>
</feature>
<dbReference type="PANTHER" id="PTHR11538">
    <property type="entry name" value="PHENYLALANYL-TRNA SYNTHETASE"/>
    <property type="match status" value="1"/>
</dbReference>
<comment type="caution">
    <text evidence="4">The sequence shown here is derived from an EMBL/GenBank/DDBJ whole genome shotgun (WGS) entry which is preliminary data.</text>
</comment>
<dbReference type="InterPro" id="IPR013087">
    <property type="entry name" value="Znf_C2H2_type"/>
</dbReference>
<dbReference type="SMART" id="SM00355">
    <property type="entry name" value="ZnF_C2H2"/>
    <property type="match status" value="4"/>
</dbReference>
<dbReference type="PROSITE" id="PS00028">
    <property type="entry name" value="ZINC_FINGER_C2H2_1"/>
    <property type="match status" value="2"/>
</dbReference>
<dbReference type="AlphaFoldDB" id="A0A9W7CR81"/>
<evidence type="ECO:0000313" key="4">
    <source>
        <dbReference type="EMBL" id="GMF38246.1"/>
    </source>
</evidence>
<dbReference type="SUPFAM" id="SSF57667">
    <property type="entry name" value="beta-beta-alpha zinc fingers"/>
    <property type="match status" value="1"/>
</dbReference>
<keyword evidence="1" id="KW-0862">Zinc</keyword>
<evidence type="ECO:0000313" key="5">
    <source>
        <dbReference type="Proteomes" id="UP001165121"/>
    </source>
</evidence>
<keyword evidence="1" id="KW-0479">Metal-binding</keyword>
<feature type="region of interest" description="Disordered" evidence="2">
    <location>
        <begin position="1"/>
        <end position="35"/>
    </location>
</feature>
<evidence type="ECO:0000259" key="3">
    <source>
        <dbReference type="PROSITE" id="PS50157"/>
    </source>
</evidence>
<organism evidence="4 5">
    <name type="scientific">Phytophthora fragariaefolia</name>
    <dbReference type="NCBI Taxonomy" id="1490495"/>
    <lineage>
        <taxon>Eukaryota</taxon>
        <taxon>Sar</taxon>
        <taxon>Stramenopiles</taxon>
        <taxon>Oomycota</taxon>
        <taxon>Peronosporomycetes</taxon>
        <taxon>Peronosporales</taxon>
        <taxon>Peronosporaceae</taxon>
        <taxon>Phytophthora</taxon>
    </lineage>
</organism>
<dbReference type="Pfam" id="PF13912">
    <property type="entry name" value="zf-C2H2_6"/>
    <property type="match status" value="1"/>
</dbReference>
<dbReference type="EMBL" id="BSXT01001079">
    <property type="protein sequence ID" value="GMF38246.1"/>
    <property type="molecule type" value="Genomic_DNA"/>
</dbReference>
<dbReference type="Pfam" id="PF12874">
    <property type="entry name" value="zf-met"/>
    <property type="match status" value="1"/>
</dbReference>
<dbReference type="GO" id="GO:0070042">
    <property type="term" value="F:rRNA (uridine-N3-)-methyltransferase activity"/>
    <property type="evidence" value="ECO:0007669"/>
    <property type="project" value="InterPro"/>
</dbReference>
<accession>A0A9W7CR81</accession>
<gene>
    <name evidence="4" type="ORF">Pfra01_001096000</name>
</gene>
<keyword evidence="5" id="KW-1185">Reference proteome</keyword>
<name>A0A9W7CR81_9STRA</name>
<dbReference type="InterPro" id="IPR036236">
    <property type="entry name" value="Znf_C2H2_sf"/>
</dbReference>
<dbReference type="GO" id="GO:0005737">
    <property type="term" value="C:cytoplasm"/>
    <property type="evidence" value="ECO:0007669"/>
    <property type="project" value="TreeGrafter"/>
</dbReference>
<evidence type="ECO:0000256" key="2">
    <source>
        <dbReference type="SAM" id="MobiDB-lite"/>
    </source>
</evidence>
<proteinExistence type="predicted"/>
<dbReference type="InterPro" id="IPR019446">
    <property type="entry name" value="BMT5-like"/>
</dbReference>
<dbReference type="PROSITE" id="PS50157">
    <property type="entry name" value="ZINC_FINGER_C2H2_2"/>
    <property type="match status" value="3"/>
</dbReference>
<keyword evidence="1" id="KW-0863">Zinc-finger</keyword>
<feature type="region of interest" description="Disordered" evidence="2">
    <location>
        <begin position="358"/>
        <end position="388"/>
    </location>
</feature>
<reference evidence="4" key="1">
    <citation type="submission" date="2023-04" db="EMBL/GenBank/DDBJ databases">
        <title>Phytophthora fragariaefolia NBRC 109709.</title>
        <authorList>
            <person name="Ichikawa N."/>
            <person name="Sato H."/>
            <person name="Tonouchi N."/>
        </authorList>
    </citation>
    <scope>NUCLEOTIDE SEQUENCE</scope>
    <source>
        <strain evidence="4">NBRC 109709</strain>
    </source>
</reference>
<evidence type="ECO:0000256" key="1">
    <source>
        <dbReference type="PROSITE-ProRule" id="PRU00042"/>
    </source>
</evidence>